<feature type="transmembrane region" description="Helical" evidence="7">
    <location>
        <begin position="215"/>
        <end position="239"/>
    </location>
</feature>
<feature type="region of interest" description="Disordered" evidence="6">
    <location>
        <begin position="139"/>
        <end position="161"/>
    </location>
</feature>
<evidence type="ECO:0000256" key="1">
    <source>
        <dbReference type="ARBA" id="ARBA00004141"/>
    </source>
</evidence>
<comment type="subcellular location">
    <subcellularLocation>
        <location evidence="1">Membrane</location>
        <topology evidence="1">Multi-pass membrane protein</topology>
    </subcellularLocation>
</comment>
<sequence length="456" mass="48879">MIQDSSSLWVKRAQRGKESSLTLTRDGEGGRRKKEGREEDIEQKAMFWVLGSVTVVGMAWGVLTEHGWRYLTLLATLPLLITSFACLLLPESSRWLLEEGRTEDAWKVLIKAAQWNGIKDLRSHLFDLRWDHAASLEAEGGREGGREGRREGVREGGAEDEAARQAQPACPLLAHHHHRLSVSEGAPTEKPPSAFAAFFKTLPLLLVPGLRATTLWLWLIWFSFGLAYYGIIILCASLFTLEGGEDDALFDYPALLYAAASEAVGVLLALALLERCGRKNTQASTYLLAALGAFLLALFSGFRLPAHPHLLTAAMICRIGAMAASSATWVATPESYPTAVRSTGHSVASAVARVGAILAPEIIRGGAINNWVPGGILTAVTVVAAMAAMMLPETGGKGLGAMNDSKEVEMEERALEDSMEGRPESQGGRTAAQKEGGQAVVVAIDQAAGGGPAEEK</sequence>
<feature type="transmembrane region" description="Helical" evidence="7">
    <location>
        <begin position="45"/>
        <end position="63"/>
    </location>
</feature>
<accession>A0A4D9D1Q7</accession>
<dbReference type="SUPFAM" id="SSF103473">
    <property type="entry name" value="MFS general substrate transporter"/>
    <property type="match status" value="1"/>
</dbReference>
<evidence type="ECO:0000313" key="9">
    <source>
        <dbReference type="Proteomes" id="UP000355283"/>
    </source>
</evidence>
<dbReference type="GO" id="GO:0022857">
    <property type="term" value="F:transmembrane transporter activity"/>
    <property type="evidence" value="ECO:0007669"/>
    <property type="project" value="InterPro"/>
</dbReference>
<feature type="transmembrane region" description="Helical" evidence="7">
    <location>
        <begin position="254"/>
        <end position="273"/>
    </location>
</feature>
<evidence type="ECO:0008006" key="10">
    <source>
        <dbReference type="Google" id="ProtNLM"/>
    </source>
</evidence>
<protein>
    <recommendedName>
        <fullName evidence="10">Major facilitator superfamily (MFS) profile domain-containing protein</fullName>
    </recommendedName>
</protein>
<feature type="region of interest" description="Disordered" evidence="6">
    <location>
        <begin position="398"/>
        <end position="437"/>
    </location>
</feature>
<evidence type="ECO:0000256" key="5">
    <source>
        <dbReference type="ARBA" id="ARBA00023136"/>
    </source>
</evidence>
<keyword evidence="5 7" id="KW-0472">Membrane</keyword>
<dbReference type="Pfam" id="PF07690">
    <property type="entry name" value="MFS_1"/>
    <property type="match status" value="1"/>
</dbReference>
<keyword evidence="3 7" id="KW-0812">Transmembrane</keyword>
<dbReference type="GO" id="GO:0016020">
    <property type="term" value="C:membrane"/>
    <property type="evidence" value="ECO:0007669"/>
    <property type="project" value="UniProtKB-SubCell"/>
</dbReference>
<dbReference type="AlphaFoldDB" id="A0A4D9D1Q7"/>
<keyword evidence="9" id="KW-1185">Reference proteome</keyword>
<dbReference type="InterPro" id="IPR011701">
    <property type="entry name" value="MFS"/>
</dbReference>
<dbReference type="EMBL" id="SDOX01000097">
    <property type="protein sequence ID" value="TFJ82549.1"/>
    <property type="molecule type" value="Genomic_DNA"/>
</dbReference>
<reference evidence="8 9" key="1">
    <citation type="submission" date="2019-01" db="EMBL/GenBank/DDBJ databases">
        <title>Nuclear Genome Assembly of the Microalgal Biofuel strain Nannochloropsis salina CCMP1776.</title>
        <authorList>
            <person name="Hovde B."/>
        </authorList>
    </citation>
    <scope>NUCLEOTIDE SEQUENCE [LARGE SCALE GENOMIC DNA]</scope>
    <source>
        <strain evidence="8 9">CCMP1776</strain>
    </source>
</reference>
<feature type="transmembrane region" description="Helical" evidence="7">
    <location>
        <begin position="285"/>
        <end position="304"/>
    </location>
</feature>
<dbReference type="Gene3D" id="1.20.1250.20">
    <property type="entry name" value="MFS general substrate transporter like domains"/>
    <property type="match status" value="2"/>
</dbReference>
<proteinExistence type="predicted"/>
<organism evidence="8 9">
    <name type="scientific">Nannochloropsis salina CCMP1776</name>
    <dbReference type="NCBI Taxonomy" id="1027361"/>
    <lineage>
        <taxon>Eukaryota</taxon>
        <taxon>Sar</taxon>
        <taxon>Stramenopiles</taxon>
        <taxon>Ochrophyta</taxon>
        <taxon>Eustigmatophyceae</taxon>
        <taxon>Eustigmatales</taxon>
        <taxon>Monodopsidaceae</taxon>
        <taxon>Microchloropsis</taxon>
        <taxon>Microchloropsis salina</taxon>
    </lineage>
</organism>
<keyword evidence="4 7" id="KW-1133">Transmembrane helix</keyword>
<comment type="caution">
    <text evidence="8">The sequence shown here is derived from an EMBL/GenBank/DDBJ whole genome shotgun (WGS) entry which is preliminary data.</text>
</comment>
<dbReference type="PANTHER" id="PTHR23511:SF5">
    <property type="entry name" value="MAJOR FACILITATOR-TYPE TRANSPORTER HXNZ-RELATED"/>
    <property type="match status" value="1"/>
</dbReference>
<dbReference type="Proteomes" id="UP000355283">
    <property type="component" value="Unassembled WGS sequence"/>
</dbReference>
<name>A0A4D9D1Q7_9STRA</name>
<feature type="transmembrane region" description="Helical" evidence="7">
    <location>
        <begin position="69"/>
        <end position="89"/>
    </location>
</feature>
<dbReference type="OrthoDB" id="4139357at2759"/>
<evidence type="ECO:0000256" key="4">
    <source>
        <dbReference type="ARBA" id="ARBA00022989"/>
    </source>
</evidence>
<keyword evidence="2" id="KW-0813">Transport</keyword>
<evidence type="ECO:0000256" key="3">
    <source>
        <dbReference type="ARBA" id="ARBA00022692"/>
    </source>
</evidence>
<gene>
    <name evidence="8" type="ORF">NSK_006133</name>
</gene>
<evidence type="ECO:0000256" key="7">
    <source>
        <dbReference type="SAM" id="Phobius"/>
    </source>
</evidence>
<evidence type="ECO:0000256" key="6">
    <source>
        <dbReference type="SAM" id="MobiDB-lite"/>
    </source>
</evidence>
<evidence type="ECO:0000256" key="2">
    <source>
        <dbReference type="ARBA" id="ARBA00022448"/>
    </source>
</evidence>
<dbReference type="InterPro" id="IPR036259">
    <property type="entry name" value="MFS_trans_sf"/>
</dbReference>
<dbReference type="PANTHER" id="PTHR23511">
    <property type="entry name" value="SYNAPTIC VESICLE GLYCOPROTEIN 2"/>
    <property type="match status" value="1"/>
</dbReference>
<feature type="compositionally biased region" description="Basic and acidic residues" evidence="6">
    <location>
        <begin position="404"/>
        <end position="423"/>
    </location>
</feature>
<evidence type="ECO:0000313" key="8">
    <source>
        <dbReference type="EMBL" id="TFJ82549.1"/>
    </source>
</evidence>